<gene>
    <name evidence="2" type="ORF">B0T22DRAFT_455210</name>
</gene>
<accession>A0AAE1CIK8</accession>
<evidence type="ECO:0008006" key="4">
    <source>
        <dbReference type="Google" id="ProtNLM"/>
    </source>
</evidence>
<dbReference type="EMBL" id="JAULSO010000001">
    <property type="protein sequence ID" value="KAK3695408.1"/>
    <property type="molecule type" value="Genomic_DNA"/>
</dbReference>
<dbReference type="AlphaFoldDB" id="A0AAE1CIK8"/>
<comment type="caution">
    <text evidence="2">The sequence shown here is derived from an EMBL/GenBank/DDBJ whole genome shotgun (WGS) entry which is preliminary data.</text>
</comment>
<protein>
    <recommendedName>
        <fullName evidence="4">Secreted protein</fullName>
    </recommendedName>
</protein>
<reference evidence="2" key="1">
    <citation type="journal article" date="2023" name="Mol. Phylogenet. Evol.">
        <title>Genome-scale phylogeny and comparative genomics of the fungal order Sordariales.</title>
        <authorList>
            <person name="Hensen N."/>
            <person name="Bonometti L."/>
            <person name="Westerberg I."/>
            <person name="Brannstrom I.O."/>
            <person name="Guillou S."/>
            <person name="Cros-Aarteil S."/>
            <person name="Calhoun S."/>
            <person name="Haridas S."/>
            <person name="Kuo A."/>
            <person name="Mondo S."/>
            <person name="Pangilinan J."/>
            <person name="Riley R."/>
            <person name="LaButti K."/>
            <person name="Andreopoulos B."/>
            <person name="Lipzen A."/>
            <person name="Chen C."/>
            <person name="Yan M."/>
            <person name="Daum C."/>
            <person name="Ng V."/>
            <person name="Clum A."/>
            <person name="Steindorff A."/>
            <person name="Ohm R.A."/>
            <person name="Martin F."/>
            <person name="Silar P."/>
            <person name="Natvig D.O."/>
            <person name="Lalanne C."/>
            <person name="Gautier V."/>
            <person name="Ament-Velasquez S.L."/>
            <person name="Kruys A."/>
            <person name="Hutchinson M.I."/>
            <person name="Powell A.J."/>
            <person name="Barry K."/>
            <person name="Miller A.N."/>
            <person name="Grigoriev I.V."/>
            <person name="Debuchy R."/>
            <person name="Gladieux P."/>
            <person name="Hiltunen Thoren M."/>
            <person name="Johannesson H."/>
        </authorList>
    </citation>
    <scope>NUCLEOTIDE SEQUENCE</scope>
    <source>
        <strain evidence="2">CBS 314.62</strain>
    </source>
</reference>
<evidence type="ECO:0000313" key="3">
    <source>
        <dbReference type="Proteomes" id="UP001270362"/>
    </source>
</evidence>
<name>A0AAE1CIK8_9PEZI</name>
<reference evidence="2" key="2">
    <citation type="submission" date="2023-06" db="EMBL/GenBank/DDBJ databases">
        <authorList>
            <consortium name="Lawrence Berkeley National Laboratory"/>
            <person name="Haridas S."/>
            <person name="Hensen N."/>
            <person name="Bonometti L."/>
            <person name="Westerberg I."/>
            <person name="Brannstrom I.O."/>
            <person name="Guillou S."/>
            <person name="Cros-Aarteil S."/>
            <person name="Calhoun S."/>
            <person name="Kuo A."/>
            <person name="Mondo S."/>
            <person name="Pangilinan J."/>
            <person name="Riley R."/>
            <person name="Labutti K."/>
            <person name="Andreopoulos B."/>
            <person name="Lipzen A."/>
            <person name="Chen C."/>
            <person name="Yanf M."/>
            <person name="Daum C."/>
            <person name="Ng V."/>
            <person name="Clum A."/>
            <person name="Steindorff A."/>
            <person name="Ohm R."/>
            <person name="Martin F."/>
            <person name="Silar P."/>
            <person name="Natvig D."/>
            <person name="Lalanne C."/>
            <person name="Gautier V."/>
            <person name="Ament-Velasquez S.L."/>
            <person name="Kruys A."/>
            <person name="Hutchinson M.I."/>
            <person name="Powell A.J."/>
            <person name="Barry K."/>
            <person name="Miller A.N."/>
            <person name="Grigoriev I.V."/>
            <person name="Debuchy R."/>
            <person name="Gladieux P."/>
            <person name="Thoren M.H."/>
            <person name="Johannesson H."/>
        </authorList>
    </citation>
    <scope>NUCLEOTIDE SEQUENCE</scope>
    <source>
        <strain evidence="2">CBS 314.62</strain>
    </source>
</reference>
<evidence type="ECO:0000313" key="2">
    <source>
        <dbReference type="EMBL" id="KAK3695408.1"/>
    </source>
</evidence>
<dbReference type="Proteomes" id="UP001270362">
    <property type="component" value="Unassembled WGS sequence"/>
</dbReference>
<feature type="chain" id="PRO_5042064217" description="Secreted protein" evidence="1">
    <location>
        <begin position="22"/>
        <end position="87"/>
    </location>
</feature>
<feature type="signal peptide" evidence="1">
    <location>
        <begin position="1"/>
        <end position="21"/>
    </location>
</feature>
<keyword evidence="1" id="KW-0732">Signal</keyword>
<sequence length="87" mass="10050">MKAVTNYCLLFFLVFFFSYHAENNLCMPAARRPTARPPALGWTEAFSRLNCCQPIPPRILGGGHGRRSMHTVDFRHVCVWRRIGKQK</sequence>
<keyword evidence="3" id="KW-1185">Reference proteome</keyword>
<evidence type="ECO:0000256" key="1">
    <source>
        <dbReference type="SAM" id="SignalP"/>
    </source>
</evidence>
<organism evidence="2 3">
    <name type="scientific">Podospora appendiculata</name>
    <dbReference type="NCBI Taxonomy" id="314037"/>
    <lineage>
        <taxon>Eukaryota</taxon>
        <taxon>Fungi</taxon>
        <taxon>Dikarya</taxon>
        <taxon>Ascomycota</taxon>
        <taxon>Pezizomycotina</taxon>
        <taxon>Sordariomycetes</taxon>
        <taxon>Sordariomycetidae</taxon>
        <taxon>Sordariales</taxon>
        <taxon>Podosporaceae</taxon>
        <taxon>Podospora</taxon>
    </lineage>
</organism>
<proteinExistence type="predicted"/>